<protein>
    <recommendedName>
        <fullName evidence="9">Ig-like domain-containing protein</fullName>
    </recommendedName>
</protein>
<dbReference type="GeneTree" id="ENSGT00530000063970"/>
<evidence type="ECO:0000256" key="8">
    <source>
        <dbReference type="ARBA" id="ARBA00023319"/>
    </source>
</evidence>
<dbReference type="AlphaFoldDB" id="A0A671XF88"/>
<evidence type="ECO:0000256" key="2">
    <source>
        <dbReference type="ARBA" id="ARBA00022692"/>
    </source>
</evidence>
<evidence type="ECO:0000256" key="3">
    <source>
        <dbReference type="ARBA" id="ARBA00022729"/>
    </source>
</evidence>
<dbReference type="SUPFAM" id="SSF48726">
    <property type="entry name" value="Immunoglobulin"/>
    <property type="match status" value="3"/>
</dbReference>
<keyword evidence="8" id="KW-0393">Immunoglobulin domain</keyword>
<dbReference type="PANTHER" id="PTHR46841">
    <property type="entry name" value="OX-2 MEMBRANE GLYCOPROTEIN"/>
    <property type="match status" value="1"/>
</dbReference>
<name>A0A671XF88_SPAAU</name>
<feature type="domain" description="Ig-like" evidence="9">
    <location>
        <begin position="25"/>
        <end position="120"/>
    </location>
</feature>
<dbReference type="GO" id="GO:0016020">
    <property type="term" value="C:membrane"/>
    <property type="evidence" value="ECO:0007669"/>
    <property type="project" value="UniProtKB-SubCell"/>
</dbReference>
<dbReference type="GO" id="GO:0150079">
    <property type="term" value="P:negative regulation of neuroinflammatory response"/>
    <property type="evidence" value="ECO:0007669"/>
    <property type="project" value="TreeGrafter"/>
</dbReference>
<proteinExistence type="predicted"/>
<dbReference type="GO" id="GO:0043025">
    <property type="term" value="C:neuronal cell body"/>
    <property type="evidence" value="ECO:0007669"/>
    <property type="project" value="TreeGrafter"/>
</dbReference>
<dbReference type="PANTHER" id="PTHR46841:SF7">
    <property type="entry name" value="IG-LIKE DOMAIN-CONTAINING PROTEIN"/>
    <property type="match status" value="1"/>
</dbReference>
<accession>A0A671XF88</accession>
<keyword evidence="3" id="KW-0732">Signal</keyword>
<dbReference type="InterPro" id="IPR013106">
    <property type="entry name" value="Ig_V-set"/>
</dbReference>
<dbReference type="GO" id="GO:0030424">
    <property type="term" value="C:axon"/>
    <property type="evidence" value="ECO:0007669"/>
    <property type="project" value="TreeGrafter"/>
</dbReference>
<dbReference type="GO" id="GO:0034113">
    <property type="term" value="P:heterotypic cell-cell adhesion"/>
    <property type="evidence" value="ECO:0007669"/>
    <property type="project" value="TreeGrafter"/>
</dbReference>
<keyword evidence="6" id="KW-1015">Disulfide bond</keyword>
<evidence type="ECO:0000313" key="10">
    <source>
        <dbReference type="Ensembl" id="ENSSAUP00010048891.1"/>
    </source>
</evidence>
<reference evidence="10" key="1">
    <citation type="submission" date="2021-04" db="EMBL/GenBank/DDBJ databases">
        <authorList>
            <consortium name="Wellcome Sanger Institute Data Sharing"/>
        </authorList>
    </citation>
    <scope>NUCLEOTIDE SEQUENCE [LARGE SCALE GENOMIC DNA]</scope>
</reference>
<dbReference type="OMA" id="HCLFKTY"/>
<evidence type="ECO:0000256" key="1">
    <source>
        <dbReference type="ARBA" id="ARBA00004167"/>
    </source>
</evidence>
<evidence type="ECO:0000256" key="5">
    <source>
        <dbReference type="ARBA" id="ARBA00023136"/>
    </source>
</evidence>
<dbReference type="InterPro" id="IPR013783">
    <property type="entry name" value="Ig-like_fold"/>
</dbReference>
<dbReference type="InterPro" id="IPR003599">
    <property type="entry name" value="Ig_sub"/>
</dbReference>
<evidence type="ECO:0000256" key="7">
    <source>
        <dbReference type="ARBA" id="ARBA00023180"/>
    </source>
</evidence>
<dbReference type="Pfam" id="PF07686">
    <property type="entry name" value="V-set"/>
    <property type="match status" value="2"/>
</dbReference>
<dbReference type="GO" id="GO:0009986">
    <property type="term" value="C:cell surface"/>
    <property type="evidence" value="ECO:0007669"/>
    <property type="project" value="TreeGrafter"/>
</dbReference>
<evidence type="ECO:0000256" key="6">
    <source>
        <dbReference type="ARBA" id="ARBA00023157"/>
    </source>
</evidence>
<dbReference type="Proteomes" id="UP000472265">
    <property type="component" value="Chromosome 24"/>
</dbReference>
<dbReference type="Ensembl" id="ENSSAUT00010051430.1">
    <property type="protein sequence ID" value="ENSSAUP00010048891.1"/>
    <property type="gene ID" value="ENSSAUG00010020393.1"/>
</dbReference>
<dbReference type="InterPro" id="IPR007110">
    <property type="entry name" value="Ig-like_dom"/>
</dbReference>
<dbReference type="InParanoid" id="A0A671XF88"/>
<dbReference type="PROSITE" id="PS50835">
    <property type="entry name" value="IG_LIKE"/>
    <property type="match status" value="2"/>
</dbReference>
<dbReference type="InterPro" id="IPR047164">
    <property type="entry name" value="OX2G-like"/>
</dbReference>
<sequence length="345" mass="38785">MFCVTFLKKKKTSNHNHSTNNLSCPAGLTDLIRTQRTVMAAVREEAGFRCELLQSKDVVKVTWWKHLQEGMKNLISYHKKYGQGVNPAFRNKIKFTVVGLQNSSIVIRNVTEEDEGCYLCLFNIDPGDDLNATTCLTDVIRTQQTVMAAEGDEVLLNCELMQHKDVVKVIWWKILLKWMKNLISYHKIYGQDVNPAFKDKVEFTDVGLQNSSIFIRNVTEEDEGCYLCLFNIDPGDDLEATTCLQLYGKVKESGSEETVVSCSATGRPAPTVTLTVLRDNVHFPGNSSVSVNNTNGTVTVTSTAVLTRLHHMDTEVRCAVRVLSAPQKEEVRMIPAEGEEHFHTH</sequence>
<dbReference type="Gene3D" id="2.60.40.10">
    <property type="entry name" value="Immunoglobulins"/>
    <property type="match status" value="3"/>
</dbReference>
<keyword evidence="4" id="KW-1133">Transmembrane helix</keyword>
<keyword evidence="5" id="KW-0472">Membrane</keyword>
<dbReference type="SMART" id="SM00409">
    <property type="entry name" value="IG"/>
    <property type="match status" value="2"/>
</dbReference>
<comment type="subcellular location">
    <subcellularLocation>
        <location evidence="1">Membrane</location>
        <topology evidence="1">Single-pass membrane protein</topology>
    </subcellularLocation>
</comment>
<keyword evidence="2" id="KW-0812">Transmembrane</keyword>
<evidence type="ECO:0000256" key="4">
    <source>
        <dbReference type="ARBA" id="ARBA00022989"/>
    </source>
</evidence>
<evidence type="ECO:0000259" key="9">
    <source>
        <dbReference type="PROSITE" id="PS50835"/>
    </source>
</evidence>
<dbReference type="InterPro" id="IPR036179">
    <property type="entry name" value="Ig-like_dom_sf"/>
</dbReference>
<reference evidence="10" key="2">
    <citation type="submission" date="2025-08" db="UniProtKB">
        <authorList>
            <consortium name="Ensembl"/>
        </authorList>
    </citation>
    <scope>IDENTIFICATION</scope>
</reference>
<reference evidence="10" key="3">
    <citation type="submission" date="2025-09" db="UniProtKB">
        <authorList>
            <consortium name="Ensembl"/>
        </authorList>
    </citation>
    <scope>IDENTIFICATION</scope>
</reference>
<evidence type="ECO:0000313" key="11">
    <source>
        <dbReference type="Proteomes" id="UP000472265"/>
    </source>
</evidence>
<dbReference type="GO" id="GO:0098632">
    <property type="term" value="F:cell-cell adhesion mediator activity"/>
    <property type="evidence" value="ECO:0007669"/>
    <property type="project" value="InterPro"/>
</dbReference>
<feature type="domain" description="Ig-like" evidence="9">
    <location>
        <begin position="137"/>
        <end position="228"/>
    </location>
</feature>
<organism evidence="10 11">
    <name type="scientific">Sparus aurata</name>
    <name type="common">Gilthead sea bream</name>
    <dbReference type="NCBI Taxonomy" id="8175"/>
    <lineage>
        <taxon>Eukaryota</taxon>
        <taxon>Metazoa</taxon>
        <taxon>Chordata</taxon>
        <taxon>Craniata</taxon>
        <taxon>Vertebrata</taxon>
        <taxon>Euteleostomi</taxon>
        <taxon>Actinopterygii</taxon>
        <taxon>Neopterygii</taxon>
        <taxon>Teleostei</taxon>
        <taxon>Neoteleostei</taxon>
        <taxon>Acanthomorphata</taxon>
        <taxon>Eupercaria</taxon>
        <taxon>Spariformes</taxon>
        <taxon>Sparidae</taxon>
        <taxon>Sparus</taxon>
    </lineage>
</organism>
<keyword evidence="7" id="KW-0325">Glycoprotein</keyword>
<keyword evidence="11" id="KW-1185">Reference proteome</keyword>